<comment type="caution">
    <text evidence="5">The sequence shown here is derived from an EMBL/GenBank/DDBJ whole genome shotgun (WGS) entry which is preliminary data.</text>
</comment>
<dbReference type="Proteomes" id="UP001501444">
    <property type="component" value="Unassembled WGS sequence"/>
</dbReference>
<evidence type="ECO:0000259" key="4">
    <source>
        <dbReference type="PROSITE" id="PS50995"/>
    </source>
</evidence>
<name>A0ABN3GZH4_9ACTN</name>
<keyword evidence="6" id="KW-1185">Reference proteome</keyword>
<gene>
    <name evidence="5" type="ORF">GCM10010170_063660</name>
</gene>
<accession>A0ABN3GZH4</accession>
<dbReference type="EMBL" id="BAAARV010000062">
    <property type="protein sequence ID" value="GAA2365277.1"/>
    <property type="molecule type" value="Genomic_DNA"/>
</dbReference>
<evidence type="ECO:0000256" key="1">
    <source>
        <dbReference type="ARBA" id="ARBA00023015"/>
    </source>
</evidence>
<evidence type="ECO:0000313" key="6">
    <source>
        <dbReference type="Proteomes" id="UP001501444"/>
    </source>
</evidence>
<dbReference type="InterPro" id="IPR036390">
    <property type="entry name" value="WH_DNA-bd_sf"/>
</dbReference>
<dbReference type="PROSITE" id="PS50995">
    <property type="entry name" value="HTH_MARR_2"/>
    <property type="match status" value="1"/>
</dbReference>
<proteinExistence type="predicted"/>
<reference evidence="5 6" key="1">
    <citation type="journal article" date="2019" name="Int. J. Syst. Evol. Microbiol.">
        <title>The Global Catalogue of Microorganisms (GCM) 10K type strain sequencing project: providing services to taxonomists for standard genome sequencing and annotation.</title>
        <authorList>
            <consortium name="The Broad Institute Genomics Platform"/>
            <consortium name="The Broad Institute Genome Sequencing Center for Infectious Disease"/>
            <person name="Wu L."/>
            <person name="Ma J."/>
        </authorList>
    </citation>
    <scope>NUCLEOTIDE SEQUENCE [LARGE SCALE GENOMIC DNA]</scope>
    <source>
        <strain evidence="5 6">JCM 3272</strain>
    </source>
</reference>
<keyword evidence="1" id="KW-0805">Transcription regulation</keyword>
<dbReference type="RefSeq" id="WP_344616253.1">
    <property type="nucleotide sequence ID" value="NZ_BAAARV010000062.1"/>
</dbReference>
<sequence length="141" mass="15422">MAHQPDESPGFLLWHVTLRWQREIAAALAPLDLTHVQFVLLASAWWLNQAGEAPRQHALAAHAGTDVKMTSQVLQKLEDKGLLEREVDPSDTRAKLLRVTDKGAALAERAVEVVESADAAFFAATPDAKTLLSLLRPLAAR</sequence>
<dbReference type="PANTHER" id="PTHR33164">
    <property type="entry name" value="TRANSCRIPTIONAL REGULATOR, MARR FAMILY"/>
    <property type="match status" value="1"/>
</dbReference>
<dbReference type="SUPFAM" id="SSF46785">
    <property type="entry name" value="Winged helix' DNA-binding domain"/>
    <property type="match status" value="1"/>
</dbReference>
<dbReference type="InterPro" id="IPR039422">
    <property type="entry name" value="MarR/SlyA-like"/>
</dbReference>
<keyword evidence="3" id="KW-0804">Transcription</keyword>
<evidence type="ECO:0000256" key="2">
    <source>
        <dbReference type="ARBA" id="ARBA00023125"/>
    </source>
</evidence>
<evidence type="ECO:0000256" key="3">
    <source>
        <dbReference type="ARBA" id="ARBA00023163"/>
    </source>
</evidence>
<feature type="domain" description="HTH marR-type" evidence="4">
    <location>
        <begin position="1"/>
        <end position="140"/>
    </location>
</feature>
<dbReference type="InterPro" id="IPR036388">
    <property type="entry name" value="WH-like_DNA-bd_sf"/>
</dbReference>
<dbReference type="PANTHER" id="PTHR33164:SF64">
    <property type="entry name" value="TRANSCRIPTIONAL REGULATOR SLYA"/>
    <property type="match status" value="1"/>
</dbReference>
<dbReference type="Gene3D" id="1.10.10.10">
    <property type="entry name" value="Winged helix-like DNA-binding domain superfamily/Winged helix DNA-binding domain"/>
    <property type="match status" value="1"/>
</dbReference>
<dbReference type="PRINTS" id="PR00598">
    <property type="entry name" value="HTHMARR"/>
</dbReference>
<protein>
    <submittedName>
        <fullName evidence="5">MarR family transcriptional regulator</fullName>
    </submittedName>
</protein>
<dbReference type="Pfam" id="PF01047">
    <property type="entry name" value="MarR"/>
    <property type="match status" value="1"/>
</dbReference>
<evidence type="ECO:0000313" key="5">
    <source>
        <dbReference type="EMBL" id="GAA2365277.1"/>
    </source>
</evidence>
<dbReference type="SMART" id="SM00347">
    <property type="entry name" value="HTH_MARR"/>
    <property type="match status" value="1"/>
</dbReference>
<keyword evidence="2" id="KW-0238">DNA-binding</keyword>
<dbReference type="InterPro" id="IPR000835">
    <property type="entry name" value="HTH_MarR-typ"/>
</dbReference>
<organism evidence="5 6">
    <name type="scientific">Dactylosporangium salmoneum</name>
    <dbReference type="NCBI Taxonomy" id="53361"/>
    <lineage>
        <taxon>Bacteria</taxon>
        <taxon>Bacillati</taxon>
        <taxon>Actinomycetota</taxon>
        <taxon>Actinomycetes</taxon>
        <taxon>Micromonosporales</taxon>
        <taxon>Micromonosporaceae</taxon>
        <taxon>Dactylosporangium</taxon>
    </lineage>
</organism>